<accession>A0A6A6WE43</accession>
<dbReference type="Gene3D" id="3.40.50.880">
    <property type="match status" value="1"/>
</dbReference>
<evidence type="ECO:0000313" key="2">
    <source>
        <dbReference type="EMBL" id="KAF2760260.1"/>
    </source>
</evidence>
<dbReference type="PANTHER" id="PTHR43130:SF3">
    <property type="entry name" value="HTH-TYPE TRANSCRIPTIONAL REGULATOR RV1931C"/>
    <property type="match status" value="1"/>
</dbReference>
<dbReference type="AlphaFoldDB" id="A0A6A6WE43"/>
<feature type="domain" description="DJ-1/PfpI" evidence="1">
    <location>
        <begin position="15"/>
        <end position="159"/>
    </location>
</feature>
<dbReference type="PANTHER" id="PTHR43130">
    <property type="entry name" value="ARAC-FAMILY TRANSCRIPTIONAL REGULATOR"/>
    <property type="match status" value="1"/>
</dbReference>
<proteinExistence type="predicted"/>
<organism evidence="2 3">
    <name type="scientific">Pseudovirgaria hyperparasitica</name>
    <dbReference type="NCBI Taxonomy" id="470096"/>
    <lineage>
        <taxon>Eukaryota</taxon>
        <taxon>Fungi</taxon>
        <taxon>Dikarya</taxon>
        <taxon>Ascomycota</taxon>
        <taxon>Pezizomycotina</taxon>
        <taxon>Dothideomycetes</taxon>
        <taxon>Dothideomycetes incertae sedis</taxon>
        <taxon>Acrospermales</taxon>
        <taxon>Acrospermaceae</taxon>
        <taxon>Pseudovirgaria</taxon>
    </lineage>
</organism>
<dbReference type="EMBL" id="ML996568">
    <property type="protein sequence ID" value="KAF2760260.1"/>
    <property type="molecule type" value="Genomic_DNA"/>
</dbReference>
<dbReference type="SUPFAM" id="SSF52317">
    <property type="entry name" value="Class I glutamine amidotransferase-like"/>
    <property type="match status" value="1"/>
</dbReference>
<keyword evidence="3" id="KW-1185">Reference proteome</keyword>
<sequence>MSAIADIPERTGPIQVLFTLHPGFDSLDYVGPMEALHYTKHEDKSIDYPAFQIKTCAKEPAVQSAQGITIKADMDFEDAEADLEEFDVLIVPGGNYAAIIEKNDDPIPLIKAWAELQRKDPSKERTLFSVCTGALFLAKAGVLQGLAATTHPEHYTRLEMICQDESQKDLGVRTDVMEEKYVVNNARFELGERWDENPFIMSQRPDARRKSSARRGSEAWKLSKRRESIVKRAKMPLGGLRVITSGGITTGIDASLYLIAALVSVDSASEVAKFMQYNWSKGVTVEGIDV</sequence>
<keyword evidence="2" id="KW-0315">Glutamine amidotransferase</keyword>
<dbReference type="InterPro" id="IPR052158">
    <property type="entry name" value="INH-QAR"/>
</dbReference>
<dbReference type="RefSeq" id="XP_033602711.1">
    <property type="nucleotide sequence ID" value="XM_033748040.1"/>
</dbReference>
<dbReference type="Pfam" id="PF01965">
    <property type="entry name" value="DJ-1_PfpI"/>
    <property type="match status" value="1"/>
</dbReference>
<dbReference type="GeneID" id="54489094"/>
<protein>
    <submittedName>
        <fullName evidence="2">Class I glutamine amidotransferase-like protein</fullName>
    </submittedName>
</protein>
<keyword evidence="2" id="KW-0808">Transferase</keyword>
<dbReference type="InterPro" id="IPR029062">
    <property type="entry name" value="Class_I_gatase-like"/>
</dbReference>
<dbReference type="GO" id="GO:0016740">
    <property type="term" value="F:transferase activity"/>
    <property type="evidence" value="ECO:0007669"/>
    <property type="project" value="UniProtKB-KW"/>
</dbReference>
<dbReference type="Proteomes" id="UP000799437">
    <property type="component" value="Unassembled WGS sequence"/>
</dbReference>
<name>A0A6A6WE43_9PEZI</name>
<gene>
    <name evidence="2" type="ORF">EJ05DRAFT_508816</name>
</gene>
<dbReference type="InterPro" id="IPR002818">
    <property type="entry name" value="DJ-1/PfpI"/>
</dbReference>
<evidence type="ECO:0000259" key="1">
    <source>
        <dbReference type="Pfam" id="PF01965"/>
    </source>
</evidence>
<dbReference type="OrthoDB" id="543156at2759"/>
<evidence type="ECO:0000313" key="3">
    <source>
        <dbReference type="Proteomes" id="UP000799437"/>
    </source>
</evidence>
<reference evidence="2" key="1">
    <citation type="journal article" date="2020" name="Stud. Mycol.">
        <title>101 Dothideomycetes genomes: a test case for predicting lifestyles and emergence of pathogens.</title>
        <authorList>
            <person name="Haridas S."/>
            <person name="Albert R."/>
            <person name="Binder M."/>
            <person name="Bloem J."/>
            <person name="Labutti K."/>
            <person name="Salamov A."/>
            <person name="Andreopoulos B."/>
            <person name="Baker S."/>
            <person name="Barry K."/>
            <person name="Bills G."/>
            <person name="Bluhm B."/>
            <person name="Cannon C."/>
            <person name="Castanera R."/>
            <person name="Culley D."/>
            <person name="Daum C."/>
            <person name="Ezra D."/>
            <person name="Gonzalez J."/>
            <person name="Henrissat B."/>
            <person name="Kuo A."/>
            <person name="Liang C."/>
            <person name="Lipzen A."/>
            <person name="Lutzoni F."/>
            <person name="Magnuson J."/>
            <person name="Mondo S."/>
            <person name="Nolan M."/>
            <person name="Ohm R."/>
            <person name="Pangilinan J."/>
            <person name="Park H.-J."/>
            <person name="Ramirez L."/>
            <person name="Alfaro M."/>
            <person name="Sun H."/>
            <person name="Tritt A."/>
            <person name="Yoshinaga Y."/>
            <person name="Zwiers L.-H."/>
            <person name="Turgeon B."/>
            <person name="Goodwin S."/>
            <person name="Spatafora J."/>
            <person name="Crous P."/>
            <person name="Grigoriev I."/>
        </authorList>
    </citation>
    <scope>NUCLEOTIDE SEQUENCE</scope>
    <source>
        <strain evidence="2">CBS 121739</strain>
    </source>
</reference>